<comment type="caution">
    <text evidence="1">The sequence shown here is derived from an EMBL/GenBank/DDBJ whole genome shotgun (WGS) entry which is preliminary data.</text>
</comment>
<accession>A0A917VCI9</accession>
<dbReference type="Proteomes" id="UP000645217">
    <property type="component" value="Unassembled WGS sequence"/>
</dbReference>
<evidence type="ECO:0000313" key="2">
    <source>
        <dbReference type="Proteomes" id="UP000645217"/>
    </source>
</evidence>
<dbReference type="RefSeq" id="WP_189160872.1">
    <property type="nucleotide sequence ID" value="NZ_BMNT01000001.1"/>
</dbReference>
<gene>
    <name evidence="1" type="ORF">GCM10007964_00630</name>
</gene>
<dbReference type="SUPFAM" id="SSF53448">
    <property type="entry name" value="Nucleotide-diphospho-sugar transferases"/>
    <property type="match status" value="1"/>
</dbReference>
<dbReference type="EMBL" id="BMNT01000001">
    <property type="protein sequence ID" value="GGK61362.1"/>
    <property type="molecule type" value="Genomic_DNA"/>
</dbReference>
<keyword evidence="2" id="KW-1185">Reference proteome</keyword>
<name>A0A917VCI9_9ACTN</name>
<reference evidence="1" key="2">
    <citation type="submission" date="2020-09" db="EMBL/GenBank/DDBJ databases">
        <authorList>
            <person name="Sun Q."/>
            <person name="Ohkuma M."/>
        </authorList>
    </citation>
    <scope>NUCLEOTIDE SEQUENCE</scope>
    <source>
        <strain evidence="1">JCM 13064</strain>
    </source>
</reference>
<organism evidence="1 2">
    <name type="scientific">Sphaerisporangium melleum</name>
    <dbReference type="NCBI Taxonomy" id="321316"/>
    <lineage>
        <taxon>Bacteria</taxon>
        <taxon>Bacillati</taxon>
        <taxon>Actinomycetota</taxon>
        <taxon>Actinomycetes</taxon>
        <taxon>Streptosporangiales</taxon>
        <taxon>Streptosporangiaceae</taxon>
        <taxon>Sphaerisporangium</taxon>
    </lineage>
</organism>
<protein>
    <recommendedName>
        <fullName evidence="3">Glycosyltransferase 2-like domain-containing protein</fullName>
    </recommendedName>
</protein>
<dbReference type="InterPro" id="IPR029044">
    <property type="entry name" value="Nucleotide-diphossugar_trans"/>
</dbReference>
<evidence type="ECO:0008006" key="3">
    <source>
        <dbReference type="Google" id="ProtNLM"/>
    </source>
</evidence>
<proteinExistence type="predicted"/>
<sequence>MTIPLIVLGNGRQACILRTIGSIRDHLKGVTSLTIVDDSGDPEYRRWLEREFLTEVVPVADERAGYWQAMRAVWRAAAGCARIFFWEEDFVLSEPVDASELLDVLDTHPHLTQIALLRQPWFGNERAHGGLIEALEVQGATFEERTDGRHHWIEHRACFTGNPSLIPERTLRQPWPDGSWSESRFGRRLFRDKAARGAYWGRRGDPPRVTHIGAERTGHDY</sequence>
<dbReference type="AlphaFoldDB" id="A0A917VCI9"/>
<reference evidence="1" key="1">
    <citation type="journal article" date="2014" name="Int. J. Syst. Evol. Microbiol.">
        <title>Complete genome sequence of Corynebacterium casei LMG S-19264T (=DSM 44701T), isolated from a smear-ripened cheese.</title>
        <authorList>
            <consortium name="US DOE Joint Genome Institute (JGI-PGF)"/>
            <person name="Walter F."/>
            <person name="Albersmeier A."/>
            <person name="Kalinowski J."/>
            <person name="Ruckert C."/>
        </authorList>
    </citation>
    <scope>NUCLEOTIDE SEQUENCE</scope>
    <source>
        <strain evidence="1">JCM 13064</strain>
    </source>
</reference>
<evidence type="ECO:0000313" key="1">
    <source>
        <dbReference type="EMBL" id="GGK61362.1"/>
    </source>
</evidence>